<gene>
    <name evidence="2" type="ORF">OBE_09895</name>
</gene>
<sequence length="85" mass="10129">MYNDYELLYLAQENNEDAVNELRKKYNSLLYAKALSYSRSSHIDIKELLNETELAFYKAIDNYIDKNTFNTYLNKVIDNNLTNYI</sequence>
<name>K1SXY5_9ZZZZ</name>
<dbReference type="AlphaFoldDB" id="K1SXY5"/>
<reference evidence="2" key="1">
    <citation type="journal article" date="2013" name="Environ. Microbiol.">
        <title>Microbiota from the distal guts of lean and obese adolescents exhibit partial functional redundancy besides clear differences in community structure.</title>
        <authorList>
            <person name="Ferrer M."/>
            <person name="Ruiz A."/>
            <person name="Lanza F."/>
            <person name="Haange S.B."/>
            <person name="Oberbach A."/>
            <person name="Till H."/>
            <person name="Bargiela R."/>
            <person name="Campoy C."/>
            <person name="Segura M.T."/>
            <person name="Richter M."/>
            <person name="von Bergen M."/>
            <person name="Seifert J."/>
            <person name="Suarez A."/>
        </authorList>
    </citation>
    <scope>NUCLEOTIDE SEQUENCE</scope>
</reference>
<organism evidence="2">
    <name type="scientific">human gut metagenome</name>
    <dbReference type="NCBI Taxonomy" id="408170"/>
    <lineage>
        <taxon>unclassified sequences</taxon>
        <taxon>metagenomes</taxon>
        <taxon>organismal metagenomes</taxon>
    </lineage>
</organism>
<dbReference type="InterPro" id="IPR007627">
    <property type="entry name" value="RNA_pol_sigma70_r2"/>
</dbReference>
<accession>K1SXY5</accession>
<evidence type="ECO:0000259" key="1">
    <source>
        <dbReference type="Pfam" id="PF04542"/>
    </source>
</evidence>
<dbReference type="GO" id="GO:0006352">
    <property type="term" value="P:DNA-templated transcription initiation"/>
    <property type="evidence" value="ECO:0007669"/>
    <property type="project" value="InterPro"/>
</dbReference>
<comment type="caution">
    <text evidence="2">The sequence shown here is derived from an EMBL/GenBank/DDBJ whole genome shotgun (WGS) entry which is preliminary data.</text>
</comment>
<dbReference type="GO" id="GO:0003700">
    <property type="term" value="F:DNA-binding transcription factor activity"/>
    <property type="evidence" value="ECO:0007669"/>
    <property type="project" value="InterPro"/>
</dbReference>
<dbReference type="Gene3D" id="1.10.1740.10">
    <property type="match status" value="1"/>
</dbReference>
<protein>
    <recommendedName>
        <fullName evidence="1">RNA polymerase sigma-70 region 2 domain-containing protein</fullName>
    </recommendedName>
</protein>
<evidence type="ECO:0000313" key="2">
    <source>
        <dbReference type="EMBL" id="EKC58655.1"/>
    </source>
</evidence>
<dbReference type="InterPro" id="IPR013325">
    <property type="entry name" value="RNA_pol_sigma_r2"/>
</dbReference>
<dbReference type="SUPFAM" id="SSF88946">
    <property type="entry name" value="Sigma2 domain of RNA polymerase sigma factors"/>
    <property type="match status" value="1"/>
</dbReference>
<feature type="domain" description="RNA polymerase sigma-70 region 2" evidence="1">
    <location>
        <begin position="24"/>
        <end position="85"/>
    </location>
</feature>
<proteinExistence type="predicted"/>
<feature type="non-terminal residue" evidence="2">
    <location>
        <position position="85"/>
    </location>
</feature>
<dbReference type="Pfam" id="PF04542">
    <property type="entry name" value="Sigma70_r2"/>
    <property type="match status" value="1"/>
</dbReference>
<dbReference type="EMBL" id="AJWZ01006827">
    <property type="protein sequence ID" value="EKC58655.1"/>
    <property type="molecule type" value="Genomic_DNA"/>
</dbReference>